<organism evidence="2 3">
    <name type="scientific">Botrytis elliptica</name>
    <dbReference type="NCBI Taxonomy" id="278938"/>
    <lineage>
        <taxon>Eukaryota</taxon>
        <taxon>Fungi</taxon>
        <taxon>Dikarya</taxon>
        <taxon>Ascomycota</taxon>
        <taxon>Pezizomycotina</taxon>
        <taxon>Leotiomycetes</taxon>
        <taxon>Helotiales</taxon>
        <taxon>Sclerotiniaceae</taxon>
        <taxon>Botrytis</taxon>
    </lineage>
</organism>
<evidence type="ECO:0000256" key="1">
    <source>
        <dbReference type="SAM" id="MobiDB-lite"/>
    </source>
</evidence>
<gene>
    <name evidence="2" type="ORF">BELL_0487g00050</name>
</gene>
<comment type="caution">
    <text evidence="2">The sequence shown here is derived from an EMBL/GenBank/DDBJ whole genome shotgun (WGS) entry which is preliminary data.</text>
</comment>
<feature type="compositionally biased region" description="Polar residues" evidence="1">
    <location>
        <begin position="1"/>
        <end position="17"/>
    </location>
</feature>
<protein>
    <submittedName>
        <fullName evidence="2">Uncharacterized protein</fullName>
    </submittedName>
</protein>
<dbReference type="EMBL" id="PQXM01000485">
    <property type="protein sequence ID" value="TGO72158.1"/>
    <property type="molecule type" value="Genomic_DNA"/>
</dbReference>
<feature type="region of interest" description="Disordered" evidence="1">
    <location>
        <begin position="1"/>
        <end position="55"/>
    </location>
</feature>
<accession>A0A4Z1JEY5</accession>
<feature type="compositionally biased region" description="Low complexity" evidence="1">
    <location>
        <begin position="21"/>
        <end position="37"/>
    </location>
</feature>
<name>A0A4Z1JEY5_9HELO</name>
<reference evidence="2 3" key="1">
    <citation type="submission" date="2017-12" db="EMBL/GenBank/DDBJ databases">
        <title>Comparative genomics of Botrytis spp.</title>
        <authorList>
            <person name="Valero-Jimenez C.A."/>
            <person name="Tapia P."/>
            <person name="Veloso J."/>
            <person name="Silva-Moreno E."/>
            <person name="Staats M."/>
            <person name="Valdes J.H."/>
            <person name="Van Kan J.A.L."/>
        </authorList>
    </citation>
    <scope>NUCLEOTIDE SEQUENCE [LARGE SCALE GENOMIC DNA]</scope>
    <source>
        <strain evidence="2 3">Be9601</strain>
    </source>
</reference>
<evidence type="ECO:0000313" key="3">
    <source>
        <dbReference type="Proteomes" id="UP000297229"/>
    </source>
</evidence>
<feature type="compositionally biased region" description="Polar residues" evidence="1">
    <location>
        <begin position="38"/>
        <end position="55"/>
    </location>
</feature>
<dbReference type="AlphaFoldDB" id="A0A4Z1JEY5"/>
<evidence type="ECO:0000313" key="2">
    <source>
        <dbReference type="EMBL" id="TGO72158.1"/>
    </source>
</evidence>
<dbReference type="Proteomes" id="UP000297229">
    <property type="component" value="Unassembled WGS sequence"/>
</dbReference>
<keyword evidence="3" id="KW-1185">Reference proteome</keyword>
<sequence>MASRTSNTAVQGSTTFDVNFPSSSTSTTQTSPAEQSSLTTNRTQTYNSNPQHSTTYASSTLIYNGDQAAVAQNYIAAARNNIQNFDAAFNGNGSGQ</sequence>
<proteinExistence type="predicted"/>